<reference evidence="7 8" key="1">
    <citation type="submission" date="2011-11" db="EMBL/GenBank/DDBJ databases">
        <title>The Noncontiguous Finished genome of Jonquetella anthropi DSM 22815.</title>
        <authorList>
            <consortium name="US DOE Joint Genome Institute (JGI-PGF)"/>
            <person name="Lucas S."/>
            <person name="Copeland A."/>
            <person name="Lapidus A."/>
            <person name="Glavina del Rio T."/>
            <person name="Dalin E."/>
            <person name="Tice H."/>
            <person name="Bruce D."/>
            <person name="Goodwin L."/>
            <person name="Pitluck S."/>
            <person name="Peters L."/>
            <person name="Mikhailova N."/>
            <person name="Held B."/>
            <person name="Kyrpides N."/>
            <person name="Mavromatis K."/>
            <person name="Ivanova N."/>
            <person name="Markowitz V."/>
            <person name="Cheng J.-F."/>
            <person name="Hugenholtz P."/>
            <person name="Woyke T."/>
            <person name="Wu D."/>
            <person name="Gronow S."/>
            <person name="Wellnitz S."/>
            <person name="Brambilla E."/>
            <person name="Klenk H.-P."/>
            <person name="Eisen J.A."/>
        </authorList>
    </citation>
    <scope>NUCLEOTIDE SEQUENCE [LARGE SCALE GENOMIC DNA]</scope>
    <source>
        <strain evidence="7 8">DSM 22815</strain>
    </source>
</reference>
<dbReference type="PANTHER" id="PTHR11061">
    <property type="entry name" value="RNA M5U METHYLTRANSFERASE"/>
    <property type="match status" value="1"/>
</dbReference>
<dbReference type="Gene3D" id="2.40.50.1070">
    <property type="match status" value="1"/>
</dbReference>
<dbReference type="PROSITE" id="PS01230">
    <property type="entry name" value="TRMA_1"/>
    <property type="match status" value="1"/>
</dbReference>
<dbReference type="Gene3D" id="3.40.50.150">
    <property type="entry name" value="Vaccinia Virus protein VP39"/>
    <property type="match status" value="1"/>
</dbReference>
<keyword evidence="2 4" id="KW-0808">Transferase</keyword>
<feature type="binding site" evidence="4">
    <location>
        <position position="281"/>
    </location>
    <ligand>
        <name>S-adenosyl-L-methionine</name>
        <dbReference type="ChEBI" id="CHEBI:59789"/>
    </ligand>
</feature>
<dbReference type="InterPro" id="IPR030391">
    <property type="entry name" value="MeTrfase_TrmA_CS"/>
</dbReference>
<name>H0UJW7_9BACT</name>
<feature type="binding site" evidence="4">
    <location>
        <position position="329"/>
    </location>
    <ligand>
        <name>S-adenosyl-L-methionine</name>
        <dbReference type="ChEBI" id="CHEBI:59789"/>
    </ligand>
</feature>
<dbReference type="InterPro" id="IPR010280">
    <property type="entry name" value="U5_MeTrfase_fam"/>
</dbReference>
<gene>
    <name evidence="7" type="ORF">JonanDRAFT_0574</name>
</gene>
<evidence type="ECO:0000313" key="7">
    <source>
        <dbReference type="EMBL" id="EHM12976.1"/>
    </source>
</evidence>
<dbReference type="OrthoDB" id="9804590at2"/>
<evidence type="ECO:0000256" key="4">
    <source>
        <dbReference type="PROSITE-ProRule" id="PRU01024"/>
    </source>
</evidence>
<dbReference type="InterPro" id="IPR030390">
    <property type="entry name" value="MeTrfase_TrmA_AS"/>
</dbReference>
<feature type="domain" description="TRAM" evidence="6">
    <location>
        <begin position="1"/>
        <end position="53"/>
    </location>
</feature>
<keyword evidence="1 4" id="KW-0489">Methyltransferase</keyword>
<dbReference type="InterPro" id="IPR029063">
    <property type="entry name" value="SAM-dependent_MTases_sf"/>
</dbReference>
<dbReference type="STRING" id="885272.JonanDRAFT_0574"/>
<dbReference type="Pfam" id="PF05958">
    <property type="entry name" value="tRNA_U5-meth_tr"/>
    <property type="match status" value="2"/>
</dbReference>
<dbReference type="HOGENOM" id="CLU_014689_7_0_0"/>
<keyword evidence="8" id="KW-1185">Reference proteome</keyword>
<accession>H0UJW7</accession>
<dbReference type="AlphaFoldDB" id="H0UJW7"/>
<evidence type="ECO:0000256" key="3">
    <source>
        <dbReference type="ARBA" id="ARBA00022691"/>
    </source>
</evidence>
<evidence type="ECO:0000256" key="2">
    <source>
        <dbReference type="ARBA" id="ARBA00022679"/>
    </source>
</evidence>
<feature type="binding site" evidence="4">
    <location>
        <position position="374"/>
    </location>
    <ligand>
        <name>S-adenosyl-L-methionine</name>
        <dbReference type="ChEBI" id="CHEBI:59789"/>
    </ligand>
</feature>
<dbReference type="NCBIfam" id="TIGR00479">
    <property type="entry name" value="rumA"/>
    <property type="match status" value="1"/>
</dbReference>
<dbReference type="InterPro" id="IPR002792">
    <property type="entry name" value="TRAM_dom"/>
</dbReference>
<dbReference type="SUPFAM" id="SSF50249">
    <property type="entry name" value="Nucleic acid-binding proteins"/>
    <property type="match status" value="1"/>
</dbReference>
<proteinExistence type="inferred from homology"/>
<dbReference type="PANTHER" id="PTHR11061:SF30">
    <property type="entry name" value="TRNA (URACIL(54)-C(5))-METHYLTRANSFERASE"/>
    <property type="match status" value="1"/>
</dbReference>
<dbReference type="Pfam" id="PF01938">
    <property type="entry name" value="TRAM"/>
    <property type="match status" value="1"/>
</dbReference>
<dbReference type="Proteomes" id="UP000003806">
    <property type="component" value="Chromosome"/>
</dbReference>
<protein>
    <submittedName>
        <fullName evidence="7">23S rRNA (Uracil-5-)-methyltransferase RumA</fullName>
    </submittedName>
</protein>
<dbReference type="GO" id="GO:0070041">
    <property type="term" value="F:rRNA (uridine-C5-)-methyltransferase activity"/>
    <property type="evidence" value="ECO:0007669"/>
    <property type="project" value="TreeGrafter"/>
</dbReference>
<dbReference type="CDD" id="cd02440">
    <property type="entry name" value="AdoMet_MTases"/>
    <property type="match status" value="1"/>
</dbReference>
<dbReference type="EMBL" id="CM001376">
    <property type="protein sequence ID" value="EHM12976.1"/>
    <property type="molecule type" value="Genomic_DNA"/>
</dbReference>
<evidence type="ECO:0000313" key="8">
    <source>
        <dbReference type="Proteomes" id="UP000003806"/>
    </source>
</evidence>
<dbReference type="eggNOG" id="COG2265">
    <property type="taxonomic scope" value="Bacteria"/>
</dbReference>
<sequence>MKLEIEGVNSLGQGLSHLPDGRVVFCTGALPGETVVARLTMEKKAYAVAEIETVAVPHPQRVKPSCRWYETCGGCQLQHASRSLQLELKSLIVEDSLRRLGGFDLPEKISCLPSPVQWGYRNKASFPVRRTASGETTGFFKMGTHDIVPIETCPLVCDQAAQLYGTLRGLVQDGGFSAYDEKTGRGWLRHIVVRASTYGSGLLALLVVTSKPDQEGMASLRDLWRYLQSRQPALSGLALSINPSRGNRIIGDETVPVAGTDRVHECLGPFRLEYDGTSFFQVNTAQAARLFDYASSLVPDGSRTLELYCGVGSLTAFLARKSRAVTAAEIWPPAVEMARKNMSGNNLTNVELRLSPAEKLPSDPFEGQDCLVVDPPRTGCDGEMLARLAGTSIKSIVYVSCNPATLARDAARLQSAGYQLVTSSVRAFDMFPQTSHVETVALLSKLNTEHHLDIEIGEDELSEIDFSKDATYGEIKKYVLDKYGLKVSSLYIAQIKRKHGLIERENYNFSKKENQRVPNCPEEKEKAIEDALEHFGMI</sequence>
<dbReference type="InterPro" id="IPR012340">
    <property type="entry name" value="NA-bd_OB-fold"/>
</dbReference>
<dbReference type="PROSITE" id="PS51687">
    <property type="entry name" value="SAM_MT_RNA_M5U"/>
    <property type="match status" value="1"/>
</dbReference>
<dbReference type="GO" id="GO:0070475">
    <property type="term" value="P:rRNA base methylation"/>
    <property type="evidence" value="ECO:0007669"/>
    <property type="project" value="TreeGrafter"/>
</dbReference>
<dbReference type="PROSITE" id="PS50926">
    <property type="entry name" value="TRAM"/>
    <property type="match status" value="1"/>
</dbReference>
<evidence type="ECO:0000256" key="1">
    <source>
        <dbReference type="ARBA" id="ARBA00022603"/>
    </source>
</evidence>
<comment type="similarity">
    <text evidence="4">Belongs to the class I-like SAM-binding methyltransferase superfamily. RNA M5U methyltransferase family.</text>
</comment>
<feature type="active site" description="Nucleophile" evidence="4">
    <location>
        <position position="401"/>
    </location>
</feature>
<feature type="active site" evidence="5">
    <location>
        <position position="401"/>
    </location>
</feature>
<dbReference type="Gene3D" id="2.40.50.140">
    <property type="entry name" value="Nucleic acid-binding proteins"/>
    <property type="match status" value="1"/>
</dbReference>
<keyword evidence="3 4" id="KW-0949">S-adenosyl-L-methionine</keyword>
<dbReference type="RefSeq" id="WP_008522709.1">
    <property type="nucleotide sequence ID" value="NZ_CM001376.1"/>
</dbReference>
<organism evidence="7 8">
    <name type="scientific">Jonquetella anthropi DSM 22815</name>
    <dbReference type="NCBI Taxonomy" id="885272"/>
    <lineage>
        <taxon>Bacteria</taxon>
        <taxon>Thermotogati</taxon>
        <taxon>Synergistota</taxon>
        <taxon>Synergistia</taxon>
        <taxon>Synergistales</taxon>
        <taxon>Dethiosulfovibrionaceae</taxon>
        <taxon>Jonquetella</taxon>
    </lineage>
</organism>
<feature type="binding site" evidence="4">
    <location>
        <position position="308"/>
    </location>
    <ligand>
        <name>S-adenosyl-L-methionine</name>
        <dbReference type="ChEBI" id="CHEBI:59789"/>
    </ligand>
</feature>
<evidence type="ECO:0000259" key="6">
    <source>
        <dbReference type="PROSITE" id="PS50926"/>
    </source>
</evidence>
<evidence type="ECO:0000256" key="5">
    <source>
        <dbReference type="PROSITE-ProRule" id="PRU10015"/>
    </source>
</evidence>
<dbReference type="PROSITE" id="PS01231">
    <property type="entry name" value="TRMA_2"/>
    <property type="match status" value="1"/>
</dbReference>
<dbReference type="SUPFAM" id="SSF53335">
    <property type="entry name" value="S-adenosyl-L-methionine-dependent methyltransferases"/>
    <property type="match status" value="1"/>
</dbReference>